<dbReference type="InterPro" id="IPR001623">
    <property type="entry name" value="DnaJ_domain"/>
</dbReference>
<dbReference type="GO" id="GO:0003723">
    <property type="term" value="F:RNA binding"/>
    <property type="evidence" value="ECO:0007669"/>
    <property type="project" value="UniProtKB-UniRule"/>
</dbReference>
<keyword evidence="5" id="KW-0143">Chaperone</keyword>
<dbReference type="GO" id="GO:0005681">
    <property type="term" value="C:spliceosomal complex"/>
    <property type="evidence" value="ECO:0007669"/>
    <property type="project" value="TreeGrafter"/>
</dbReference>
<dbReference type="SUPFAM" id="SSF46565">
    <property type="entry name" value="Chaperone J-domain"/>
    <property type="match status" value="1"/>
</dbReference>
<evidence type="ECO:0000256" key="8">
    <source>
        <dbReference type="ARBA" id="ARBA00074360"/>
    </source>
</evidence>
<evidence type="ECO:0000256" key="6">
    <source>
        <dbReference type="ARBA" id="ARBA00023242"/>
    </source>
</evidence>
<dbReference type="PROSITE" id="PS50102">
    <property type="entry name" value="RRM"/>
    <property type="match status" value="1"/>
</dbReference>
<dbReference type="SUPFAM" id="SSF54928">
    <property type="entry name" value="RNA-binding domain, RBD"/>
    <property type="match status" value="1"/>
</dbReference>
<dbReference type="InterPro" id="IPR052094">
    <property type="entry name" value="Pre-mRNA-splicing_ERAD"/>
</dbReference>
<keyword evidence="10" id="KW-0175">Coiled coil</keyword>
<dbReference type="CDD" id="cd06257">
    <property type="entry name" value="DnaJ"/>
    <property type="match status" value="1"/>
</dbReference>
<feature type="domain" description="RRM" evidence="12">
    <location>
        <begin position="172"/>
        <end position="243"/>
    </location>
</feature>
<dbReference type="PROSITE" id="PS50076">
    <property type="entry name" value="DNAJ_2"/>
    <property type="match status" value="1"/>
</dbReference>
<keyword evidence="6" id="KW-0539">Nucleus</keyword>
<dbReference type="Pfam" id="PF00226">
    <property type="entry name" value="DnaJ"/>
    <property type="match status" value="1"/>
</dbReference>
<dbReference type="Pfam" id="PF00076">
    <property type="entry name" value="RRM_1"/>
    <property type="match status" value="1"/>
</dbReference>
<accession>A0A090XCP9</accession>
<dbReference type="InterPro" id="IPR036869">
    <property type="entry name" value="J_dom_sf"/>
</dbReference>
<dbReference type="GO" id="GO:0000390">
    <property type="term" value="P:spliceosomal complex disassembly"/>
    <property type="evidence" value="ECO:0007669"/>
    <property type="project" value="TreeGrafter"/>
</dbReference>
<feature type="coiled-coil region" evidence="10">
    <location>
        <begin position="108"/>
        <end position="150"/>
    </location>
</feature>
<dbReference type="PRINTS" id="PR00625">
    <property type="entry name" value="JDOMAIN"/>
</dbReference>
<dbReference type="EMBL" id="GBIH01001630">
    <property type="protein sequence ID" value="JAC93080.1"/>
    <property type="molecule type" value="mRNA"/>
</dbReference>
<feature type="domain" description="J" evidence="11">
    <location>
        <begin position="8"/>
        <end position="73"/>
    </location>
</feature>
<dbReference type="InterPro" id="IPR000504">
    <property type="entry name" value="RRM_dom"/>
</dbReference>
<keyword evidence="3" id="KW-0963">Cytoplasm</keyword>
<dbReference type="InterPro" id="IPR034254">
    <property type="entry name" value="DNAJC17_RRM"/>
</dbReference>
<evidence type="ECO:0000256" key="10">
    <source>
        <dbReference type="SAM" id="Coils"/>
    </source>
</evidence>
<evidence type="ECO:0000256" key="7">
    <source>
        <dbReference type="ARBA" id="ARBA00053783"/>
    </source>
</evidence>
<proteinExistence type="evidence at transcript level"/>
<dbReference type="InterPro" id="IPR012677">
    <property type="entry name" value="Nucleotide-bd_a/b_plait_sf"/>
</dbReference>
<evidence type="ECO:0000313" key="13">
    <source>
        <dbReference type="EMBL" id="JAC93080.1"/>
    </source>
</evidence>
<dbReference type="PANTHER" id="PTHR44313:SF1">
    <property type="entry name" value="DNAJ HOMOLOG SUBFAMILY C MEMBER 17"/>
    <property type="match status" value="1"/>
</dbReference>
<evidence type="ECO:0000256" key="2">
    <source>
        <dbReference type="ARBA" id="ARBA00004496"/>
    </source>
</evidence>
<reference evidence="13" key="1">
    <citation type="journal article" date="2015" name="PLoS Negl. Trop. Dis.">
        <title>Deep Sequencing Analysis of the Ixodes ricinus Haemocytome.</title>
        <authorList>
            <person name="Kotsyfakis M."/>
            <person name="Kopacek P."/>
            <person name="Franta Z."/>
            <person name="Pedra J.H."/>
            <person name="Ribeiro J.M."/>
        </authorList>
    </citation>
    <scope>NUCLEOTIDE SEQUENCE</scope>
</reference>
<evidence type="ECO:0000256" key="5">
    <source>
        <dbReference type="ARBA" id="ARBA00023186"/>
    </source>
</evidence>
<evidence type="ECO:0000259" key="11">
    <source>
        <dbReference type="PROSITE" id="PS50076"/>
    </source>
</evidence>
<dbReference type="AlphaFoldDB" id="A0A090XCP9"/>
<sequence>MDALMKTDLYELLQISIDADEKEIKSAYRKKALTCHPDKNPDNPKAAELFQELSRALEILTDKEARAAYDKVLKARQAAKLRNLVLDSKRRKLKEDLEAREQAALNKRVDDIDAAKQLQKEIERLRKEGSTQLEEQRELLRKQVAEELRLSAEKKQKDADWLPRLKVKWKTAKSSTGDDPPAYTEESLREIFSKYGIVTCLIVSSKKKGSALLEYESAPSAHLAVKLETGNEDCPLVVSYVQEPPLLTAPKLAPGAAPASAPSLHNPERDYESLVLMKLRQAEERKRLAEQLAAEDT</sequence>
<name>A0A090XCP9_IXORI</name>
<protein>
    <recommendedName>
        <fullName evidence="8">DnaJ homolog subfamily C member 17</fullName>
    </recommendedName>
</protein>
<dbReference type="PANTHER" id="PTHR44313">
    <property type="entry name" value="DNAJ HOMOLOG SUBFAMILY C MEMBER 17"/>
    <property type="match status" value="1"/>
</dbReference>
<comment type="function">
    <text evidence="7">May negatively affect PAX8-induced thyroglobulin/TG transcription.</text>
</comment>
<dbReference type="Gene3D" id="3.30.70.330">
    <property type="match status" value="1"/>
</dbReference>
<dbReference type="CDD" id="cd12429">
    <property type="entry name" value="RRM_DNAJC17"/>
    <property type="match status" value="1"/>
</dbReference>
<evidence type="ECO:0000259" key="12">
    <source>
        <dbReference type="PROSITE" id="PS50102"/>
    </source>
</evidence>
<evidence type="ECO:0000256" key="1">
    <source>
        <dbReference type="ARBA" id="ARBA00004123"/>
    </source>
</evidence>
<dbReference type="SMART" id="SM00271">
    <property type="entry name" value="DnaJ"/>
    <property type="match status" value="1"/>
</dbReference>
<dbReference type="Gene3D" id="1.10.287.110">
    <property type="entry name" value="DnaJ domain"/>
    <property type="match status" value="1"/>
</dbReference>
<evidence type="ECO:0000256" key="3">
    <source>
        <dbReference type="ARBA" id="ARBA00022490"/>
    </source>
</evidence>
<dbReference type="InterPro" id="IPR035979">
    <property type="entry name" value="RBD_domain_sf"/>
</dbReference>
<keyword evidence="4 9" id="KW-0694">RNA-binding</keyword>
<dbReference type="GO" id="GO:0005737">
    <property type="term" value="C:cytoplasm"/>
    <property type="evidence" value="ECO:0007669"/>
    <property type="project" value="UniProtKB-SubCell"/>
</dbReference>
<evidence type="ECO:0000256" key="4">
    <source>
        <dbReference type="ARBA" id="ARBA00022884"/>
    </source>
</evidence>
<comment type="subcellular location">
    <subcellularLocation>
        <location evidence="2">Cytoplasm</location>
    </subcellularLocation>
    <subcellularLocation>
        <location evidence="1">Nucleus</location>
    </subcellularLocation>
</comment>
<evidence type="ECO:0000256" key="9">
    <source>
        <dbReference type="PROSITE-ProRule" id="PRU00176"/>
    </source>
</evidence>
<organism evidence="13">
    <name type="scientific">Ixodes ricinus</name>
    <name type="common">Common tick</name>
    <name type="synonym">Acarus ricinus</name>
    <dbReference type="NCBI Taxonomy" id="34613"/>
    <lineage>
        <taxon>Eukaryota</taxon>
        <taxon>Metazoa</taxon>
        <taxon>Ecdysozoa</taxon>
        <taxon>Arthropoda</taxon>
        <taxon>Chelicerata</taxon>
        <taxon>Arachnida</taxon>
        <taxon>Acari</taxon>
        <taxon>Parasitiformes</taxon>
        <taxon>Ixodida</taxon>
        <taxon>Ixodoidea</taxon>
        <taxon>Ixodidae</taxon>
        <taxon>Ixodinae</taxon>
        <taxon>Ixodes</taxon>
    </lineage>
</organism>
<dbReference type="FunFam" id="1.10.287.110:FF:000059">
    <property type="entry name" value="dnaJ homolog subfamily C member 17"/>
    <property type="match status" value="1"/>
</dbReference>